<reference evidence="1" key="1">
    <citation type="submission" date="2014-11" db="EMBL/GenBank/DDBJ databases">
        <authorList>
            <person name="Amaro Gonzalez C."/>
        </authorList>
    </citation>
    <scope>NUCLEOTIDE SEQUENCE</scope>
</reference>
<dbReference type="AlphaFoldDB" id="A0A0E9VI61"/>
<reference evidence="1" key="2">
    <citation type="journal article" date="2015" name="Fish Shellfish Immunol.">
        <title>Early steps in the European eel (Anguilla anguilla)-Vibrio vulnificus interaction in the gills: Role of the RtxA13 toxin.</title>
        <authorList>
            <person name="Callol A."/>
            <person name="Pajuelo D."/>
            <person name="Ebbesson L."/>
            <person name="Teles M."/>
            <person name="MacKenzie S."/>
            <person name="Amaro C."/>
        </authorList>
    </citation>
    <scope>NUCLEOTIDE SEQUENCE</scope>
</reference>
<dbReference type="EMBL" id="GBXM01030778">
    <property type="protein sequence ID" value="JAH77799.1"/>
    <property type="molecule type" value="Transcribed_RNA"/>
</dbReference>
<accession>A0A0E9VI61</accession>
<organism evidence="1">
    <name type="scientific">Anguilla anguilla</name>
    <name type="common">European freshwater eel</name>
    <name type="synonym">Muraena anguilla</name>
    <dbReference type="NCBI Taxonomy" id="7936"/>
    <lineage>
        <taxon>Eukaryota</taxon>
        <taxon>Metazoa</taxon>
        <taxon>Chordata</taxon>
        <taxon>Craniata</taxon>
        <taxon>Vertebrata</taxon>
        <taxon>Euteleostomi</taxon>
        <taxon>Actinopterygii</taxon>
        <taxon>Neopterygii</taxon>
        <taxon>Teleostei</taxon>
        <taxon>Anguilliformes</taxon>
        <taxon>Anguillidae</taxon>
        <taxon>Anguilla</taxon>
    </lineage>
</organism>
<protein>
    <submittedName>
        <fullName evidence="1">Uncharacterized protein</fullName>
    </submittedName>
</protein>
<proteinExistence type="predicted"/>
<sequence length="25" mass="2998">MWKPCTFSPNGAYLLKILFKEFFIC</sequence>
<evidence type="ECO:0000313" key="1">
    <source>
        <dbReference type="EMBL" id="JAH77799.1"/>
    </source>
</evidence>
<name>A0A0E9VI61_ANGAN</name>